<accession>A0A090LNY9</accession>
<keyword evidence="3" id="KW-0378">Hydrolase</keyword>
<reference evidence="5 6" key="1">
    <citation type="submission" date="2014-09" db="EMBL/GenBank/DDBJ databases">
        <authorList>
            <person name="Martin A.A."/>
        </authorList>
    </citation>
    <scope>NUCLEOTIDE SEQUENCE</scope>
    <source>
        <strain evidence="6">ED321</strain>
        <strain evidence="5">ED321 Heterogonic</strain>
    </source>
</reference>
<evidence type="ECO:0000313" key="6">
    <source>
        <dbReference type="Proteomes" id="UP000035682"/>
    </source>
</evidence>
<keyword evidence="3" id="KW-0479">Metal-binding</keyword>
<sequence>MLNNILILSTILIHYLSLSNAIFTNDDNIIRSRRTSNKTNILYPKVIPYRINVGFESKTIRNVFSYLQKQTCLKFVEKNADSLSLIFKLGQEDRVSNIGANPNAPTTIQMKYNCTQNEGCVKHLLGLALGLYLEITRHDRDNYIEVFWGNITESEKHWIKKVEWKDSWVRNTGFDYGSIMASPIKWKSKNGKAIFKSKLSKYYDFMVGQRYEYAFNDIKHINDLYCGNTCKRKVKGCTNGGYPDPKKCKHCRCPEGFAGKQCTTIRRNKPICGKRMLRATREMRELIIEGIKDCFFYIKSDRHKKIRIIVAEINTPVQRPCFKNMGLEIKYRHNKGATGLCLCGHYRKYSLNPFNSRVLVHYTGQTENDKLHLKYIVS</sequence>
<evidence type="ECO:0000256" key="3">
    <source>
        <dbReference type="RuleBase" id="RU361183"/>
    </source>
</evidence>
<feature type="chain" id="PRO_5015017728" description="Metalloendopeptidase" evidence="3">
    <location>
        <begin position="22"/>
        <end position="378"/>
    </location>
</feature>
<dbReference type="EMBL" id="LN609529">
    <property type="protein sequence ID" value="CEF69904.1"/>
    <property type="molecule type" value="Genomic_DNA"/>
</dbReference>
<comment type="cofactor">
    <cofactor evidence="3">
        <name>Zn(2+)</name>
        <dbReference type="ChEBI" id="CHEBI:29105"/>
    </cofactor>
    <text evidence="3">Binds 1 zinc ion per subunit.</text>
</comment>
<dbReference type="InterPro" id="IPR024079">
    <property type="entry name" value="MetalloPept_cat_dom_sf"/>
</dbReference>
<organism evidence="5">
    <name type="scientific">Strongyloides ratti</name>
    <name type="common">Parasitic roundworm</name>
    <dbReference type="NCBI Taxonomy" id="34506"/>
    <lineage>
        <taxon>Eukaryota</taxon>
        <taxon>Metazoa</taxon>
        <taxon>Ecdysozoa</taxon>
        <taxon>Nematoda</taxon>
        <taxon>Chromadorea</taxon>
        <taxon>Rhabditida</taxon>
        <taxon>Tylenchina</taxon>
        <taxon>Panagrolaimomorpha</taxon>
        <taxon>Strongyloidoidea</taxon>
        <taxon>Strongyloididae</taxon>
        <taxon>Strongyloides</taxon>
    </lineage>
</organism>
<dbReference type="InterPro" id="IPR001506">
    <property type="entry name" value="Peptidase_M12A"/>
</dbReference>
<evidence type="ECO:0000256" key="1">
    <source>
        <dbReference type="ARBA" id="ARBA00023157"/>
    </source>
</evidence>
<keyword evidence="6" id="KW-1185">Reference proteome</keyword>
<proteinExistence type="predicted"/>
<evidence type="ECO:0000259" key="4">
    <source>
        <dbReference type="PROSITE" id="PS51864"/>
    </source>
</evidence>
<keyword evidence="3" id="KW-0645">Protease</keyword>
<dbReference type="SMART" id="SM00235">
    <property type="entry name" value="ZnMc"/>
    <property type="match status" value="1"/>
</dbReference>
<dbReference type="WormBase" id="SRAE_2000455000">
    <property type="protein sequence ID" value="SRP09483"/>
    <property type="gene ID" value="WBGene00264782"/>
</dbReference>
<dbReference type="GeneID" id="36382275"/>
<dbReference type="Pfam" id="PF01400">
    <property type="entry name" value="Astacin"/>
    <property type="match status" value="1"/>
</dbReference>
<keyword evidence="3" id="KW-0862">Zinc</keyword>
<dbReference type="GO" id="GO:0008270">
    <property type="term" value="F:zinc ion binding"/>
    <property type="evidence" value="ECO:0007669"/>
    <property type="project" value="InterPro"/>
</dbReference>
<dbReference type="PROSITE" id="PS51864">
    <property type="entry name" value="ASTACIN"/>
    <property type="match status" value="1"/>
</dbReference>
<dbReference type="WBParaSite" id="SRAE_2000455000.1">
    <property type="protein sequence ID" value="SRAE_2000455000.1"/>
    <property type="gene ID" value="WBGene00264782"/>
</dbReference>
<dbReference type="CTD" id="36382275"/>
<protein>
    <recommendedName>
        <fullName evidence="3">Metalloendopeptidase</fullName>
        <ecNumber evidence="3">3.4.24.-</ecNumber>
    </recommendedName>
</protein>
<feature type="domain" description="Peptidase M12A" evidence="4">
    <location>
        <begin position="28"/>
        <end position="227"/>
    </location>
</feature>
<dbReference type="InterPro" id="IPR006026">
    <property type="entry name" value="Peptidase_Metallo"/>
</dbReference>
<keyword evidence="3" id="KW-0482">Metalloprotease</keyword>
<evidence type="ECO:0000313" key="5">
    <source>
        <dbReference type="EMBL" id="CEF69904.1"/>
    </source>
</evidence>
<feature type="signal peptide" evidence="3">
    <location>
        <begin position="1"/>
        <end position="21"/>
    </location>
</feature>
<dbReference type="SUPFAM" id="SSF55486">
    <property type="entry name" value="Metalloproteases ('zincins'), catalytic domain"/>
    <property type="match status" value="1"/>
</dbReference>
<dbReference type="AlphaFoldDB" id="A0A090LNY9"/>
<dbReference type="GO" id="GO:0004222">
    <property type="term" value="F:metalloendopeptidase activity"/>
    <property type="evidence" value="ECO:0007669"/>
    <property type="project" value="UniProtKB-UniRule"/>
</dbReference>
<name>A0A090LNY9_STRRB</name>
<dbReference type="STRING" id="34506.A0A090LNY9"/>
<dbReference type="RefSeq" id="XP_024509103.1">
    <property type="nucleotide sequence ID" value="XM_024643433.1"/>
</dbReference>
<keyword evidence="3" id="KW-0732">Signal</keyword>
<dbReference type="PRINTS" id="PR00480">
    <property type="entry name" value="ASTACIN"/>
</dbReference>
<comment type="caution">
    <text evidence="2">Lacks conserved residue(s) required for the propagation of feature annotation.</text>
</comment>
<keyword evidence="1" id="KW-1015">Disulfide bond</keyword>
<dbReference type="GO" id="GO:0006508">
    <property type="term" value="P:proteolysis"/>
    <property type="evidence" value="ECO:0007669"/>
    <property type="project" value="UniProtKB-KW"/>
</dbReference>
<dbReference type="PANTHER" id="PTHR10127:SF850">
    <property type="entry name" value="METALLOENDOPEPTIDASE"/>
    <property type="match status" value="1"/>
</dbReference>
<dbReference type="Proteomes" id="UP000035682">
    <property type="component" value="Unplaced"/>
</dbReference>
<reference evidence="7" key="2">
    <citation type="submission" date="2020-12" db="UniProtKB">
        <authorList>
            <consortium name="WormBaseParasite"/>
        </authorList>
    </citation>
    <scope>IDENTIFICATION</scope>
</reference>
<evidence type="ECO:0000313" key="7">
    <source>
        <dbReference type="WBParaSite" id="SRAE_2000455000.1"/>
    </source>
</evidence>
<dbReference type="PANTHER" id="PTHR10127">
    <property type="entry name" value="DISCOIDIN, CUB, EGF, LAMININ , AND ZINC METALLOPROTEASE DOMAIN CONTAINING"/>
    <property type="match status" value="1"/>
</dbReference>
<evidence type="ECO:0000313" key="8">
    <source>
        <dbReference type="WormBase" id="SRAE_2000455000"/>
    </source>
</evidence>
<gene>
    <name evidence="5 7 8" type="ORF">SRAE_2000455000</name>
</gene>
<dbReference type="EC" id="3.4.24.-" evidence="3"/>
<dbReference type="OrthoDB" id="291007at2759"/>
<dbReference type="Gene3D" id="3.40.390.10">
    <property type="entry name" value="Collagenase (Catalytic Domain)"/>
    <property type="match status" value="1"/>
</dbReference>
<evidence type="ECO:0000256" key="2">
    <source>
        <dbReference type="PROSITE-ProRule" id="PRU01211"/>
    </source>
</evidence>